<dbReference type="Pfam" id="PF02665">
    <property type="entry name" value="Nitrate_red_gam"/>
    <property type="match status" value="1"/>
</dbReference>
<evidence type="ECO:0000256" key="6">
    <source>
        <dbReference type="ARBA" id="ARBA00022989"/>
    </source>
</evidence>
<dbReference type="GO" id="GO:0009055">
    <property type="term" value="F:electron transfer activity"/>
    <property type="evidence" value="ECO:0007669"/>
    <property type="project" value="TreeGrafter"/>
</dbReference>
<dbReference type="InterPro" id="IPR036197">
    <property type="entry name" value="NarG-like_sf"/>
</dbReference>
<evidence type="ECO:0000256" key="9">
    <source>
        <dbReference type="SAM" id="Phobius"/>
    </source>
</evidence>
<comment type="subcellular location">
    <subcellularLocation>
        <location evidence="1">Cell membrane</location>
        <topology evidence="1">Multi-pass membrane protein</topology>
    </subcellularLocation>
</comment>
<keyword evidence="8 9" id="KW-0472">Membrane</keyword>
<evidence type="ECO:0000256" key="2">
    <source>
        <dbReference type="ARBA" id="ARBA00022448"/>
    </source>
</evidence>
<keyword evidence="2" id="KW-0813">Transport</keyword>
<feature type="transmembrane region" description="Helical" evidence="9">
    <location>
        <begin position="204"/>
        <end position="224"/>
    </location>
</feature>
<evidence type="ECO:0000256" key="7">
    <source>
        <dbReference type="ARBA" id="ARBA00023002"/>
    </source>
</evidence>
<dbReference type="SUPFAM" id="SSF103501">
    <property type="entry name" value="Respiratory nitrate reductase 1 gamma chain"/>
    <property type="match status" value="1"/>
</dbReference>
<evidence type="ECO:0000256" key="8">
    <source>
        <dbReference type="ARBA" id="ARBA00023136"/>
    </source>
</evidence>
<feature type="domain" description="NarG-like" evidence="10">
    <location>
        <begin position="120"/>
        <end position="276"/>
    </location>
</feature>
<keyword evidence="6 9" id="KW-1133">Transmembrane helix</keyword>
<evidence type="ECO:0000256" key="5">
    <source>
        <dbReference type="ARBA" id="ARBA00022982"/>
    </source>
</evidence>
<dbReference type="GO" id="GO:0008940">
    <property type="term" value="F:nitrate reductase activity"/>
    <property type="evidence" value="ECO:0007669"/>
    <property type="project" value="TreeGrafter"/>
</dbReference>
<feature type="transmembrane region" description="Helical" evidence="9">
    <location>
        <begin position="244"/>
        <end position="268"/>
    </location>
</feature>
<keyword evidence="5" id="KW-0249">Electron transport</keyword>
<proteinExistence type="predicted"/>
<evidence type="ECO:0000256" key="4">
    <source>
        <dbReference type="ARBA" id="ARBA00022692"/>
    </source>
</evidence>
<evidence type="ECO:0000313" key="11">
    <source>
        <dbReference type="EMBL" id="HJA07825.1"/>
    </source>
</evidence>
<evidence type="ECO:0000259" key="10">
    <source>
        <dbReference type="Pfam" id="PF02665"/>
    </source>
</evidence>
<reference evidence="11" key="2">
    <citation type="submission" date="2021-04" db="EMBL/GenBank/DDBJ databases">
        <authorList>
            <person name="Gilroy R."/>
        </authorList>
    </citation>
    <scope>NUCLEOTIDE SEQUENCE</scope>
    <source>
        <strain evidence="11">CHK186-16707</strain>
    </source>
</reference>
<dbReference type="AlphaFoldDB" id="A0A9D2HD29"/>
<keyword evidence="3" id="KW-1003">Cell membrane</keyword>
<protein>
    <submittedName>
        <fullName evidence="11">Sulfate reduction electron transfer complex DsrMKJOP subunit DsrM</fullName>
    </submittedName>
</protein>
<evidence type="ECO:0000256" key="3">
    <source>
        <dbReference type="ARBA" id="ARBA00022475"/>
    </source>
</evidence>
<feature type="transmembrane region" description="Helical" evidence="9">
    <location>
        <begin position="172"/>
        <end position="192"/>
    </location>
</feature>
<keyword evidence="7" id="KW-0560">Oxidoreductase</keyword>
<dbReference type="PANTHER" id="PTHR30598">
    <property type="entry name" value="NITRATE REDUCTASE PRIVATE CHAPERONE, REDOX ENZYME MATURATION PROTEIN REMP FAMILY"/>
    <property type="match status" value="1"/>
</dbReference>
<dbReference type="Gene3D" id="1.20.950.20">
    <property type="entry name" value="Transmembrane di-heme cytochromes, Chain C"/>
    <property type="match status" value="1"/>
</dbReference>
<accession>A0A9D2HD29</accession>
<feature type="transmembrane region" description="Helical" evidence="9">
    <location>
        <begin position="30"/>
        <end position="49"/>
    </location>
</feature>
<reference evidence="11" key="1">
    <citation type="journal article" date="2021" name="PeerJ">
        <title>Extensive microbial diversity within the chicken gut microbiome revealed by metagenomics and culture.</title>
        <authorList>
            <person name="Gilroy R."/>
            <person name="Ravi A."/>
            <person name="Getino M."/>
            <person name="Pursley I."/>
            <person name="Horton D.L."/>
            <person name="Alikhan N.F."/>
            <person name="Baker D."/>
            <person name="Gharbi K."/>
            <person name="Hall N."/>
            <person name="Watson M."/>
            <person name="Adriaenssens E.M."/>
            <person name="Foster-Nyarko E."/>
            <person name="Jarju S."/>
            <person name="Secka A."/>
            <person name="Antonio M."/>
            <person name="Oren A."/>
            <person name="Chaudhuri R.R."/>
            <person name="La Ragione R."/>
            <person name="Hildebrand F."/>
            <person name="Pallen M.J."/>
        </authorList>
    </citation>
    <scope>NUCLEOTIDE SEQUENCE</scope>
    <source>
        <strain evidence="11">CHK186-16707</strain>
    </source>
</reference>
<comment type="caution">
    <text evidence="11">The sequence shown here is derived from an EMBL/GenBank/DDBJ whole genome shotgun (WGS) entry which is preliminary data.</text>
</comment>
<dbReference type="GO" id="GO:0019645">
    <property type="term" value="P:anaerobic electron transport chain"/>
    <property type="evidence" value="ECO:0007669"/>
    <property type="project" value="TreeGrafter"/>
</dbReference>
<name>A0A9D2HD29_9BACT</name>
<dbReference type="InterPro" id="IPR051936">
    <property type="entry name" value="Heme-iron_electron_transfer"/>
</dbReference>
<sequence length="337" mass="37998">MTIALVASLIILAIGWVGSALGLQYLLGVVLPLAAAVVFVVGFIWRVVYWAKSPVPFAIPTVGGQQKSLDWIKPSRLDAPWTRAAVIGRMALEVLTFRSLFRNTNAERTTIDGVPRITYYSSKWIWVFALLFHYSMLVIVLRHARLFLEPVPLWVTVVEFVDGVMQIGAPRFYMTDAFILLALVLLFARRLYSQKVRYISLPADWFALFLLIGIAGSGVCMRYIDKIDIAKAKEFIMGLATLHPVSPAGLGNIFFIHVTFVSALLIYFPFSKLMHMGGVFLSPTRNMKADTRQERHVNPWNPPKKYHTYAEYEDDFRDAMAEAGLPLEKQPEPKADA</sequence>
<dbReference type="NCBIfam" id="NF038037">
    <property type="entry name" value="cytob_DsrM"/>
    <property type="match status" value="1"/>
</dbReference>
<dbReference type="GO" id="GO:0020037">
    <property type="term" value="F:heme binding"/>
    <property type="evidence" value="ECO:0007669"/>
    <property type="project" value="TreeGrafter"/>
</dbReference>
<dbReference type="Proteomes" id="UP000824225">
    <property type="component" value="Unassembled WGS sequence"/>
</dbReference>
<dbReference type="EMBL" id="DXAN01000003">
    <property type="protein sequence ID" value="HJA07825.1"/>
    <property type="molecule type" value="Genomic_DNA"/>
</dbReference>
<dbReference type="GO" id="GO:0005886">
    <property type="term" value="C:plasma membrane"/>
    <property type="evidence" value="ECO:0007669"/>
    <property type="project" value="UniProtKB-SubCell"/>
</dbReference>
<feature type="transmembrane region" description="Helical" evidence="9">
    <location>
        <begin position="124"/>
        <end position="144"/>
    </location>
</feature>
<evidence type="ECO:0000256" key="1">
    <source>
        <dbReference type="ARBA" id="ARBA00004651"/>
    </source>
</evidence>
<organism evidence="11 12">
    <name type="scientific">Candidatus Mailhella merdigallinarum</name>
    <dbReference type="NCBI Taxonomy" id="2838658"/>
    <lineage>
        <taxon>Bacteria</taxon>
        <taxon>Pseudomonadati</taxon>
        <taxon>Thermodesulfobacteriota</taxon>
        <taxon>Desulfovibrionia</taxon>
        <taxon>Desulfovibrionales</taxon>
        <taxon>Desulfovibrionaceae</taxon>
        <taxon>Mailhella</taxon>
    </lineage>
</organism>
<keyword evidence="4 9" id="KW-0812">Transmembrane</keyword>
<evidence type="ECO:0000313" key="12">
    <source>
        <dbReference type="Proteomes" id="UP000824225"/>
    </source>
</evidence>
<dbReference type="InterPro" id="IPR047660">
    <property type="entry name" value="DsrM"/>
</dbReference>
<dbReference type="InterPro" id="IPR023234">
    <property type="entry name" value="NarG-like_domain"/>
</dbReference>
<dbReference type="PANTHER" id="PTHR30598:SF3">
    <property type="entry name" value="RESPIRATORY NITRATE REDUCTASE 1 GAMMA CHAIN"/>
    <property type="match status" value="1"/>
</dbReference>
<gene>
    <name evidence="11" type="primary">dsrM</name>
    <name evidence="11" type="ORF">H9962_01340</name>
</gene>